<evidence type="ECO:0000256" key="6">
    <source>
        <dbReference type="ARBA" id="ARBA00023027"/>
    </source>
</evidence>
<name>A0A8H7TI45_BIOOC</name>
<dbReference type="InterPro" id="IPR002328">
    <property type="entry name" value="ADH_Zn_CS"/>
</dbReference>
<dbReference type="InterPro" id="IPR013154">
    <property type="entry name" value="ADH-like_N"/>
</dbReference>
<evidence type="ECO:0000256" key="7">
    <source>
        <dbReference type="RuleBase" id="RU361277"/>
    </source>
</evidence>
<accession>A0A8H7TI45</accession>
<dbReference type="InterPro" id="IPR020843">
    <property type="entry name" value="ER"/>
</dbReference>
<organism evidence="10 11">
    <name type="scientific">Bionectria ochroleuca</name>
    <name type="common">Gliocladium roseum</name>
    <dbReference type="NCBI Taxonomy" id="29856"/>
    <lineage>
        <taxon>Eukaryota</taxon>
        <taxon>Fungi</taxon>
        <taxon>Dikarya</taxon>
        <taxon>Ascomycota</taxon>
        <taxon>Pezizomycotina</taxon>
        <taxon>Sordariomycetes</taxon>
        <taxon>Hypocreomycetidae</taxon>
        <taxon>Hypocreales</taxon>
        <taxon>Bionectriaceae</taxon>
        <taxon>Clonostachys</taxon>
    </lineage>
</organism>
<dbReference type="Pfam" id="PF08240">
    <property type="entry name" value="ADH_N"/>
    <property type="match status" value="1"/>
</dbReference>
<keyword evidence="6" id="KW-0520">NAD</keyword>
<keyword evidence="4 7" id="KW-0862">Zinc</keyword>
<protein>
    <recommendedName>
        <fullName evidence="9">Enoyl reductase (ER) domain-containing protein</fullName>
    </recommendedName>
</protein>
<keyword evidence="5" id="KW-0560">Oxidoreductase</keyword>
<feature type="domain" description="Enoyl reductase (ER)" evidence="9">
    <location>
        <begin position="4"/>
        <end position="295"/>
    </location>
</feature>
<dbReference type="GO" id="GO:0008270">
    <property type="term" value="F:zinc ion binding"/>
    <property type="evidence" value="ECO:0007669"/>
    <property type="project" value="InterPro"/>
</dbReference>
<dbReference type="GO" id="GO:0005737">
    <property type="term" value="C:cytoplasm"/>
    <property type="evidence" value="ECO:0007669"/>
    <property type="project" value="TreeGrafter"/>
</dbReference>
<evidence type="ECO:0000256" key="1">
    <source>
        <dbReference type="ARBA" id="ARBA00001947"/>
    </source>
</evidence>
<dbReference type="Gene3D" id="3.90.180.10">
    <property type="entry name" value="Medium-chain alcohol dehydrogenases, catalytic domain"/>
    <property type="match status" value="2"/>
</dbReference>
<comment type="cofactor">
    <cofactor evidence="1 7">
        <name>Zn(2+)</name>
        <dbReference type="ChEBI" id="CHEBI:29105"/>
    </cofactor>
</comment>
<reference evidence="10" key="1">
    <citation type="submission" date="2020-10" db="EMBL/GenBank/DDBJ databases">
        <title>High-Quality Genome Resource of Clonostachys rosea strain S41 by Oxford Nanopore Long-Read Sequencing.</title>
        <authorList>
            <person name="Wang H."/>
        </authorList>
    </citation>
    <scope>NUCLEOTIDE SEQUENCE</scope>
    <source>
        <strain evidence="10">S41</strain>
    </source>
</reference>
<dbReference type="PANTHER" id="PTHR42940">
    <property type="entry name" value="ALCOHOL DEHYDROGENASE 1-RELATED"/>
    <property type="match status" value="1"/>
</dbReference>
<evidence type="ECO:0000256" key="4">
    <source>
        <dbReference type="ARBA" id="ARBA00022833"/>
    </source>
</evidence>
<evidence type="ECO:0000259" key="9">
    <source>
        <dbReference type="SMART" id="SM00829"/>
    </source>
</evidence>
<sequence>MKAGQINPQSLKVEINDVPIPKPNENEILVKIHCASLCHSDIMIFEPNDEMVYPEKPTTMGHEATGQIIEMGSNVKGFKKGDNIGFLPATNVCFNCVPCKQVTLFCAGVTAFHAIDDLKLPAGSWVAIVGCGGLGALAVQYARAMKYRVIGLDIAAAAREEAKSLGAEYVFDSAAADKYLERVLEITNGGVDAAVNFTASKKAYSAMPAMIRPGRGILMVVGIPAEPIELNAYDIALGKFRVMGSNNGTGYNMRAAIEFSAKHNIFSRLEYFTLDELPLMVKRMQNHEARGRMAVKFENSTDSVSESRNRSTSRL</sequence>
<dbReference type="GO" id="GO:0004022">
    <property type="term" value="F:alcohol dehydrogenase (NAD+) activity"/>
    <property type="evidence" value="ECO:0007669"/>
    <property type="project" value="TreeGrafter"/>
</dbReference>
<dbReference type="SUPFAM" id="SSF51735">
    <property type="entry name" value="NAD(P)-binding Rossmann-fold domains"/>
    <property type="match status" value="1"/>
</dbReference>
<dbReference type="InterPro" id="IPR036291">
    <property type="entry name" value="NAD(P)-bd_dom_sf"/>
</dbReference>
<evidence type="ECO:0000256" key="5">
    <source>
        <dbReference type="ARBA" id="ARBA00023002"/>
    </source>
</evidence>
<evidence type="ECO:0000313" key="11">
    <source>
        <dbReference type="Proteomes" id="UP000616885"/>
    </source>
</evidence>
<dbReference type="Pfam" id="PF00107">
    <property type="entry name" value="ADH_zinc_N"/>
    <property type="match status" value="1"/>
</dbReference>
<dbReference type="EMBL" id="JADCTT010000007">
    <property type="protein sequence ID" value="KAF9749896.1"/>
    <property type="molecule type" value="Genomic_DNA"/>
</dbReference>
<comment type="similarity">
    <text evidence="2 7">Belongs to the zinc-containing alcohol dehydrogenase family.</text>
</comment>
<feature type="compositionally biased region" description="Polar residues" evidence="8">
    <location>
        <begin position="298"/>
        <end position="315"/>
    </location>
</feature>
<feature type="region of interest" description="Disordered" evidence="8">
    <location>
        <begin position="296"/>
        <end position="315"/>
    </location>
</feature>
<dbReference type="AlphaFoldDB" id="A0A8H7TI45"/>
<evidence type="ECO:0000256" key="2">
    <source>
        <dbReference type="ARBA" id="ARBA00008072"/>
    </source>
</evidence>
<evidence type="ECO:0000256" key="3">
    <source>
        <dbReference type="ARBA" id="ARBA00022723"/>
    </source>
</evidence>
<dbReference type="SMART" id="SM00829">
    <property type="entry name" value="PKS_ER"/>
    <property type="match status" value="1"/>
</dbReference>
<dbReference type="Gene3D" id="3.40.50.720">
    <property type="entry name" value="NAD(P)-binding Rossmann-like Domain"/>
    <property type="match status" value="1"/>
</dbReference>
<comment type="caution">
    <text evidence="10">The sequence shown here is derived from an EMBL/GenBank/DDBJ whole genome shotgun (WGS) entry which is preliminary data.</text>
</comment>
<evidence type="ECO:0000256" key="8">
    <source>
        <dbReference type="SAM" id="MobiDB-lite"/>
    </source>
</evidence>
<proteinExistence type="inferred from homology"/>
<dbReference type="InterPro" id="IPR011032">
    <property type="entry name" value="GroES-like_sf"/>
</dbReference>
<dbReference type="Proteomes" id="UP000616885">
    <property type="component" value="Unassembled WGS sequence"/>
</dbReference>
<dbReference type="InterPro" id="IPR013149">
    <property type="entry name" value="ADH-like_C"/>
</dbReference>
<evidence type="ECO:0000313" key="10">
    <source>
        <dbReference type="EMBL" id="KAF9749896.1"/>
    </source>
</evidence>
<dbReference type="PROSITE" id="PS00059">
    <property type="entry name" value="ADH_ZINC"/>
    <property type="match status" value="1"/>
</dbReference>
<keyword evidence="3 7" id="KW-0479">Metal-binding</keyword>
<dbReference type="SUPFAM" id="SSF50129">
    <property type="entry name" value="GroES-like"/>
    <property type="match status" value="1"/>
</dbReference>
<gene>
    <name evidence="10" type="ORF">IM811_015923</name>
</gene>
<dbReference type="PANTHER" id="PTHR42940:SF8">
    <property type="entry name" value="VACUOLAR PROTEIN SORTING-ASSOCIATED PROTEIN 11"/>
    <property type="match status" value="1"/>
</dbReference>
<dbReference type="FunFam" id="3.40.50.720:FF:000039">
    <property type="entry name" value="Alcohol dehydrogenase AdhP"/>
    <property type="match status" value="1"/>
</dbReference>